<feature type="region of interest" description="Disordered" evidence="1">
    <location>
        <begin position="620"/>
        <end position="658"/>
    </location>
</feature>
<feature type="compositionally biased region" description="Acidic residues" evidence="1">
    <location>
        <begin position="50"/>
        <end position="62"/>
    </location>
</feature>
<name>A0AAV7EF73_ARIFI</name>
<proteinExistence type="predicted"/>
<dbReference type="GO" id="GO:1990112">
    <property type="term" value="C:RQC complex"/>
    <property type="evidence" value="ECO:0007669"/>
    <property type="project" value="TreeGrafter"/>
</dbReference>
<dbReference type="InterPro" id="IPR006994">
    <property type="entry name" value="TCF25/Rqc1"/>
</dbReference>
<dbReference type="Proteomes" id="UP000825729">
    <property type="component" value="Unassembled WGS sequence"/>
</dbReference>
<organism evidence="2 3">
    <name type="scientific">Aristolochia fimbriata</name>
    <name type="common">White veined hardy Dutchman's pipe vine</name>
    <dbReference type="NCBI Taxonomy" id="158543"/>
    <lineage>
        <taxon>Eukaryota</taxon>
        <taxon>Viridiplantae</taxon>
        <taxon>Streptophyta</taxon>
        <taxon>Embryophyta</taxon>
        <taxon>Tracheophyta</taxon>
        <taxon>Spermatophyta</taxon>
        <taxon>Magnoliopsida</taxon>
        <taxon>Magnoliidae</taxon>
        <taxon>Piperales</taxon>
        <taxon>Aristolochiaceae</taxon>
        <taxon>Aristolochia</taxon>
    </lineage>
</organism>
<feature type="compositionally biased region" description="Basic and acidic residues" evidence="1">
    <location>
        <begin position="8"/>
        <end position="22"/>
    </location>
</feature>
<gene>
    <name evidence="2" type="ORF">H6P81_013194</name>
</gene>
<keyword evidence="3" id="KW-1185">Reference proteome</keyword>
<comment type="caution">
    <text evidence="2">The sequence shown here is derived from an EMBL/GenBank/DDBJ whole genome shotgun (WGS) entry which is preliminary data.</text>
</comment>
<evidence type="ECO:0000313" key="3">
    <source>
        <dbReference type="Proteomes" id="UP000825729"/>
    </source>
</evidence>
<accession>A0AAV7EF73</accession>
<protein>
    <recommendedName>
        <fullName evidence="4">Transcription factor 25</fullName>
    </recommendedName>
</protein>
<dbReference type="PANTHER" id="PTHR22684:SF0">
    <property type="entry name" value="RIBOSOME QUALITY CONTROL COMPLEX SUBUNIT TCF25"/>
    <property type="match status" value="1"/>
</dbReference>
<feature type="compositionally biased region" description="Low complexity" evidence="1">
    <location>
        <begin position="76"/>
        <end position="86"/>
    </location>
</feature>
<sequence>MSARLLRRVLEQQEEHQSRFADVEPDPDDDDDEAAESPNPRSAFQNPFDVLEDQEVVVDVSEETSAGKMVKEEPSGVRSSSDSVASRKQKKKKKKSKETLTSVKGKGGEAEKSLDEILKNLSIQSNDQKSTGKDKLVTNTMIQADHRQSLLAVEPKYLSAENELRRIFGSKVVSSFENSSNSRSRRTNVGRRGGLNHRKTNLVSPSGYWPRWDGSLSMEFLETKDGQNYFRYAHSASYMQAQRAFDAAKAIHDVNGIASILTYHPYHVESLLTIAEILKFSGEHQSAADYIAKCLYALECAWHPVFTPFHAKCRLLYSHDTNKPFFSALFTHMLNMDRRGCHRCALEICKLLISIDSDDPMGALFCVDYFALRAEEYAWLERFAEEYRTDNSIWLFPNFSYSLAVSRFYLEKDGLVDAEKATSADLMKQALMLHPLALKKLVEKTPLKEAVWTKILNHVFFGSAKAGSPSLEHLIRIYVERSYLLWRLPELQKLLKESAHLVIDSINVNSREARDWDCVRKEAFSSERNEYSHLLISDFSDSVPTVPPEEVRNMMVDPRIAEAMHDPRIAEAIRNGGEVLMPEEEEGHLPDLRNRNPLMLLLEGLVVPLANMREGGDANGAYDHVNGNDTRAGGDANEANGHVEEDRENSGSNGNADQ</sequence>
<evidence type="ECO:0000256" key="1">
    <source>
        <dbReference type="SAM" id="MobiDB-lite"/>
    </source>
</evidence>
<dbReference type="EMBL" id="JAINDJ010000005">
    <property type="protein sequence ID" value="KAG9447066.1"/>
    <property type="molecule type" value="Genomic_DNA"/>
</dbReference>
<evidence type="ECO:0000313" key="2">
    <source>
        <dbReference type="EMBL" id="KAG9447066.1"/>
    </source>
</evidence>
<feature type="region of interest" description="Disordered" evidence="1">
    <location>
        <begin position="178"/>
        <end position="197"/>
    </location>
</feature>
<feature type="region of interest" description="Disordered" evidence="1">
    <location>
        <begin position="1"/>
        <end position="110"/>
    </location>
</feature>
<dbReference type="PANTHER" id="PTHR22684">
    <property type="entry name" value="NULP1-RELATED"/>
    <property type="match status" value="1"/>
</dbReference>
<feature type="compositionally biased region" description="Basic residues" evidence="1">
    <location>
        <begin position="87"/>
        <end position="96"/>
    </location>
</feature>
<feature type="compositionally biased region" description="Basic residues" evidence="1">
    <location>
        <begin position="183"/>
        <end position="197"/>
    </location>
</feature>
<feature type="compositionally biased region" description="Acidic residues" evidence="1">
    <location>
        <begin position="23"/>
        <end position="35"/>
    </location>
</feature>
<evidence type="ECO:0008006" key="4">
    <source>
        <dbReference type="Google" id="ProtNLM"/>
    </source>
</evidence>
<reference evidence="2 3" key="1">
    <citation type="submission" date="2021-07" db="EMBL/GenBank/DDBJ databases">
        <title>The Aristolochia fimbriata genome: insights into angiosperm evolution, floral development and chemical biosynthesis.</title>
        <authorList>
            <person name="Jiao Y."/>
        </authorList>
    </citation>
    <scope>NUCLEOTIDE SEQUENCE [LARGE SCALE GENOMIC DNA]</scope>
    <source>
        <strain evidence="2">IBCAS-2021</strain>
        <tissue evidence="2">Leaf</tissue>
    </source>
</reference>
<dbReference type="Pfam" id="PF04910">
    <property type="entry name" value="Tcf25"/>
    <property type="match status" value="1"/>
</dbReference>
<dbReference type="AlphaFoldDB" id="A0AAV7EF73"/>